<protein>
    <submittedName>
        <fullName evidence="1">Uncharacterized protein</fullName>
    </submittedName>
</protein>
<organism evidence="1 2">
    <name type="scientific">Salix suchowensis</name>
    <dbReference type="NCBI Taxonomy" id="1278906"/>
    <lineage>
        <taxon>Eukaryota</taxon>
        <taxon>Viridiplantae</taxon>
        <taxon>Streptophyta</taxon>
        <taxon>Embryophyta</taxon>
        <taxon>Tracheophyta</taxon>
        <taxon>Spermatophyta</taxon>
        <taxon>Magnoliopsida</taxon>
        <taxon>eudicotyledons</taxon>
        <taxon>Gunneridae</taxon>
        <taxon>Pentapetalae</taxon>
        <taxon>rosids</taxon>
        <taxon>fabids</taxon>
        <taxon>Malpighiales</taxon>
        <taxon>Salicaceae</taxon>
        <taxon>Saliceae</taxon>
        <taxon>Salix</taxon>
    </lineage>
</organism>
<sequence length="115" mass="12644">MDITHDVRTCAAYLNYDCVPNGAFLGVNGEALLFQMKIREKFYRMSSDNATEARTPDEVGVQNENIKAAETSQTESTSYSVAAMAKRSSSLKVQPGKPGRAHQLIPELQILCKSC</sequence>
<keyword evidence="2" id="KW-1185">Reference proteome</keyword>
<dbReference type="EMBL" id="JAPFFI010000017">
    <property type="protein sequence ID" value="KAJ6355319.1"/>
    <property type="molecule type" value="Genomic_DNA"/>
</dbReference>
<dbReference type="Proteomes" id="UP001141253">
    <property type="component" value="Chromosome 18"/>
</dbReference>
<accession>A0ABQ9AS03</accession>
<evidence type="ECO:0000313" key="1">
    <source>
        <dbReference type="EMBL" id="KAJ6355319.1"/>
    </source>
</evidence>
<reference evidence="1" key="1">
    <citation type="submission" date="2022-10" db="EMBL/GenBank/DDBJ databases">
        <authorList>
            <person name="Hyden B.L."/>
            <person name="Feng K."/>
            <person name="Yates T."/>
            <person name="Jawdy S."/>
            <person name="Smart L.B."/>
            <person name="Muchero W."/>
        </authorList>
    </citation>
    <scope>NUCLEOTIDE SEQUENCE</scope>
    <source>
        <tissue evidence="1">Shoot tip</tissue>
    </source>
</reference>
<comment type="caution">
    <text evidence="1">The sequence shown here is derived from an EMBL/GenBank/DDBJ whole genome shotgun (WGS) entry which is preliminary data.</text>
</comment>
<evidence type="ECO:0000313" key="2">
    <source>
        <dbReference type="Proteomes" id="UP001141253"/>
    </source>
</evidence>
<name>A0ABQ9AS03_9ROSI</name>
<gene>
    <name evidence="1" type="ORF">OIU77_005829</name>
</gene>
<reference evidence="1" key="2">
    <citation type="journal article" date="2023" name="Int. J. Mol. Sci.">
        <title>De Novo Assembly and Annotation of 11 Diverse Shrub Willow (Salix) Genomes Reveals Novel Gene Organization in Sex-Linked Regions.</title>
        <authorList>
            <person name="Hyden B."/>
            <person name="Feng K."/>
            <person name="Yates T.B."/>
            <person name="Jawdy S."/>
            <person name="Cereghino C."/>
            <person name="Smart L.B."/>
            <person name="Muchero W."/>
        </authorList>
    </citation>
    <scope>NUCLEOTIDE SEQUENCE</scope>
    <source>
        <tissue evidence="1">Shoot tip</tissue>
    </source>
</reference>
<proteinExistence type="predicted"/>